<feature type="region of interest" description="Disordered" evidence="1">
    <location>
        <begin position="171"/>
        <end position="216"/>
    </location>
</feature>
<sequence>MANNDAHDQSRGPEPGLGVAQPEHSNASSPQVAHTRSGEAAPEVALPDHGWIYPVHDANEQQKVLPSGLLQQQIHRQSARGQQYSHDYNAKYPPLRGHHFLTTPEVVPNSAAGSFSAGSEEEDGGYQSPLKEASLHPPPRKRPRRQIIILVVVAAVILLGSTVGGVVGALRSHSSSGSKDANSNASSSGAATSDPQEAKMAGGPGSPTSVAPGFAPTAVSRGYPHLEVVAGSNNKEKSVYRKYRNSNATSAADFLPQGLEMELVGGGVDRDKTPSVSVSWRHHVEKGVPTNRTELHIASVFDTKVYRKYRDQDGADGWSSGGTGQWDVFGANPWASSPVQVRYGPDISLMGAFYLCQAQPGLGVCFWQWTPENNWSLAGNPIAGKSDLQPWAAPAVVAWAGDDRRLDVFVVSRVNNHLMHTWRDADNPGEWAPYEDLKGFVTTPPVAVSRAPGMLDVFARGGDGGLWHLSFQEGKWSEWELLGGPDVKIQGQPEAISTSADTIDVFAWGTKGELLHKKFDNSSSSETKWIPASGFDTVLDQGLSGPPRAVTDGTGDIHLLAYNEVDDIILSTLSSKPGVKAEKTVIAAVPMVYISS</sequence>
<evidence type="ECO:0000313" key="4">
    <source>
        <dbReference type="EMBL" id="KAK7951014.1"/>
    </source>
</evidence>
<feature type="region of interest" description="Disordered" evidence="1">
    <location>
        <begin position="1"/>
        <end position="45"/>
    </location>
</feature>
<comment type="caution">
    <text evidence="4">The sequence shown here is derived from an EMBL/GenBank/DDBJ whole genome shotgun (WGS) entry which is preliminary data.</text>
</comment>
<feature type="compositionally biased region" description="Polar residues" evidence="1">
    <location>
        <begin position="23"/>
        <end position="34"/>
    </location>
</feature>
<dbReference type="SUPFAM" id="SSF89372">
    <property type="entry name" value="Fucose-specific lectin"/>
    <property type="match status" value="1"/>
</dbReference>
<evidence type="ECO:0000256" key="2">
    <source>
        <dbReference type="SAM" id="Phobius"/>
    </source>
</evidence>
<feature type="compositionally biased region" description="Low complexity" evidence="1">
    <location>
        <begin position="172"/>
        <end position="194"/>
    </location>
</feature>
<keyword evidence="2" id="KW-1133">Transmembrane helix</keyword>
<keyword evidence="2" id="KW-0472">Membrane</keyword>
<dbReference type="Gene3D" id="2.120.10.70">
    <property type="entry name" value="Fucose-specific lectin"/>
    <property type="match status" value="1"/>
</dbReference>
<protein>
    <recommendedName>
        <fullName evidence="3">PLL-like beta propeller domain-containing protein</fullName>
    </recommendedName>
</protein>
<dbReference type="InterPro" id="IPR058502">
    <property type="entry name" value="PLL-like_beta-prop"/>
</dbReference>
<organism evidence="4 5">
    <name type="scientific">Apiospora aurea</name>
    <dbReference type="NCBI Taxonomy" id="335848"/>
    <lineage>
        <taxon>Eukaryota</taxon>
        <taxon>Fungi</taxon>
        <taxon>Dikarya</taxon>
        <taxon>Ascomycota</taxon>
        <taxon>Pezizomycotina</taxon>
        <taxon>Sordariomycetes</taxon>
        <taxon>Xylariomycetidae</taxon>
        <taxon>Amphisphaeriales</taxon>
        <taxon>Apiosporaceae</taxon>
        <taxon>Apiospora</taxon>
    </lineage>
</organism>
<dbReference type="Pfam" id="PF26607">
    <property type="entry name" value="DUF8189"/>
    <property type="match status" value="1"/>
</dbReference>
<accession>A0ABR1QAU7</accession>
<proteinExistence type="predicted"/>
<keyword evidence="2" id="KW-0812">Transmembrane</keyword>
<dbReference type="Proteomes" id="UP001391051">
    <property type="component" value="Unassembled WGS sequence"/>
</dbReference>
<evidence type="ECO:0000256" key="1">
    <source>
        <dbReference type="SAM" id="MobiDB-lite"/>
    </source>
</evidence>
<feature type="compositionally biased region" description="Basic and acidic residues" evidence="1">
    <location>
        <begin position="1"/>
        <end position="11"/>
    </location>
</feature>
<dbReference type="RefSeq" id="XP_066699076.1">
    <property type="nucleotide sequence ID" value="XM_066842964.1"/>
</dbReference>
<feature type="transmembrane region" description="Helical" evidence="2">
    <location>
        <begin position="147"/>
        <end position="170"/>
    </location>
</feature>
<evidence type="ECO:0000259" key="3">
    <source>
        <dbReference type="Pfam" id="PF26607"/>
    </source>
</evidence>
<gene>
    <name evidence="4" type="ORF">PG986_006742</name>
</gene>
<reference evidence="4 5" key="1">
    <citation type="submission" date="2023-01" db="EMBL/GenBank/DDBJ databases">
        <title>Analysis of 21 Apiospora genomes using comparative genomics revels a genus with tremendous synthesis potential of carbohydrate active enzymes and secondary metabolites.</title>
        <authorList>
            <person name="Sorensen T."/>
        </authorList>
    </citation>
    <scope>NUCLEOTIDE SEQUENCE [LARGE SCALE GENOMIC DNA]</scope>
    <source>
        <strain evidence="4 5">CBS 24483</strain>
    </source>
</reference>
<dbReference type="GeneID" id="92076026"/>
<feature type="region of interest" description="Disordered" evidence="1">
    <location>
        <begin position="106"/>
        <end position="141"/>
    </location>
</feature>
<evidence type="ECO:0000313" key="5">
    <source>
        <dbReference type="Proteomes" id="UP001391051"/>
    </source>
</evidence>
<name>A0ABR1QAU7_9PEZI</name>
<feature type="domain" description="PLL-like beta propeller" evidence="3">
    <location>
        <begin position="379"/>
        <end position="528"/>
    </location>
</feature>
<dbReference type="EMBL" id="JAQQWE010000005">
    <property type="protein sequence ID" value="KAK7951014.1"/>
    <property type="molecule type" value="Genomic_DNA"/>
</dbReference>
<keyword evidence="5" id="KW-1185">Reference proteome</keyword>